<evidence type="ECO:0000256" key="2">
    <source>
        <dbReference type="ARBA" id="ARBA00022448"/>
    </source>
</evidence>
<keyword evidence="11" id="KW-1185">Reference proteome</keyword>
<feature type="transmembrane region" description="Helical" evidence="8">
    <location>
        <begin position="150"/>
        <end position="169"/>
    </location>
</feature>
<evidence type="ECO:0000256" key="4">
    <source>
        <dbReference type="ARBA" id="ARBA00022519"/>
    </source>
</evidence>
<dbReference type="InterPro" id="IPR035906">
    <property type="entry name" value="MetI-like_sf"/>
</dbReference>
<reference evidence="11" key="1">
    <citation type="journal article" date="2019" name="Int. J. Syst. Evol. Microbiol.">
        <title>The Global Catalogue of Microorganisms (GCM) 10K type strain sequencing project: providing services to taxonomists for standard genome sequencing and annotation.</title>
        <authorList>
            <consortium name="The Broad Institute Genomics Platform"/>
            <consortium name="The Broad Institute Genome Sequencing Center for Infectious Disease"/>
            <person name="Wu L."/>
            <person name="Ma J."/>
        </authorList>
    </citation>
    <scope>NUCLEOTIDE SEQUENCE [LARGE SCALE GENOMIC DNA]</scope>
    <source>
        <strain evidence="11">CGMCC 1.18518</strain>
    </source>
</reference>
<dbReference type="Gene3D" id="1.10.3720.10">
    <property type="entry name" value="MetI-like"/>
    <property type="match status" value="1"/>
</dbReference>
<evidence type="ECO:0000313" key="10">
    <source>
        <dbReference type="EMBL" id="MFC6378800.1"/>
    </source>
</evidence>
<dbReference type="PANTHER" id="PTHR30151">
    <property type="entry name" value="ALKANE SULFONATE ABC TRANSPORTER-RELATED, MEMBRANE SUBUNIT"/>
    <property type="match status" value="1"/>
</dbReference>
<protein>
    <submittedName>
        <fullName evidence="10">ABC transporter permease subunit</fullName>
    </submittedName>
</protein>
<evidence type="ECO:0000259" key="9">
    <source>
        <dbReference type="PROSITE" id="PS50928"/>
    </source>
</evidence>
<feature type="transmembrane region" description="Helical" evidence="8">
    <location>
        <begin position="190"/>
        <end position="211"/>
    </location>
</feature>
<evidence type="ECO:0000256" key="6">
    <source>
        <dbReference type="ARBA" id="ARBA00022989"/>
    </source>
</evidence>
<evidence type="ECO:0000313" key="11">
    <source>
        <dbReference type="Proteomes" id="UP001596230"/>
    </source>
</evidence>
<dbReference type="Pfam" id="PF00528">
    <property type="entry name" value="BPD_transp_1"/>
    <property type="match status" value="1"/>
</dbReference>
<feature type="transmembrane region" description="Helical" evidence="8">
    <location>
        <begin position="123"/>
        <end position="144"/>
    </location>
</feature>
<feature type="domain" description="ABC transmembrane type-1" evidence="9">
    <location>
        <begin position="84"/>
        <end position="264"/>
    </location>
</feature>
<comment type="similarity">
    <text evidence="8">Belongs to the binding-protein-dependent transport system permease family.</text>
</comment>
<keyword evidence="3" id="KW-1003">Cell membrane</keyword>
<proteinExistence type="inferred from homology"/>
<comment type="caution">
    <text evidence="10">The sequence shown here is derived from an EMBL/GenBank/DDBJ whole genome shotgun (WGS) entry which is preliminary data.</text>
</comment>
<keyword evidence="6 8" id="KW-1133">Transmembrane helix</keyword>
<name>A0ABW1VZ61_9GAMM</name>
<sequence>MTHRAVDQLTTPVVIRKKNAGIRLSDHPYLISWMSLAIVGLFWWIAPYAGWLNPLFFPTLPQLVRAFDSLWHQGYLDMTLGQHIEASLFRIVTALFFAVITAVPLGILMGLNKITKAVVDPFLDFYRPIPPLAYLPLIVIWFGIGEVSKILLIYLSIFAPLVISASEAVRRVDQNRIQVVRCLGATNTQVIRLVILPAILPDLLTGLRIALGVGWSTLVAAELIAANRGLGFMVESAAQYLSTEIVVAGIILIAAIALIIEFGLRQLQKRFVSWSVQDARG</sequence>
<accession>A0ABW1VZ61</accession>
<dbReference type="PROSITE" id="PS50928">
    <property type="entry name" value="ABC_TM1"/>
    <property type="match status" value="1"/>
</dbReference>
<comment type="subcellular location">
    <subcellularLocation>
        <location evidence="1">Cell inner membrane</location>
        <topology evidence="1">Multi-pass membrane protein</topology>
    </subcellularLocation>
    <subcellularLocation>
        <location evidence="8">Cell membrane</location>
        <topology evidence="8">Multi-pass membrane protein</topology>
    </subcellularLocation>
</comment>
<evidence type="ECO:0000256" key="7">
    <source>
        <dbReference type="ARBA" id="ARBA00023136"/>
    </source>
</evidence>
<organism evidence="10 11">
    <name type="scientific">Tatumella terrea</name>
    <dbReference type="NCBI Taxonomy" id="419007"/>
    <lineage>
        <taxon>Bacteria</taxon>
        <taxon>Pseudomonadati</taxon>
        <taxon>Pseudomonadota</taxon>
        <taxon>Gammaproteobacteria</taxon>
        <taxon>Enterobacterales</taxon>
        <taxon>Erwiniaceae</taxon>
        <taxon>Tatumella</taxon>
    </lineage>
</organism>
<dbReference type="CDD" id="cd06261">
    <property type="entry name" value="TM_PBP2"/>
    <property type="match status" value="1"/>
</dbReference>
<keyword evidence="2 8" id="KW-0813">Transport</keyword>
<evidence type="ECO:0000256" key="5">
    <source>
        <dbReference type="ARBA" id="ARBA00022692"/>
    </source>
</evidence>
<feature type="transmembrane region" description="Helical" evidence="8">
    <location>
        <begin position="27"/>
        <end position="46"/>
    </location>
</feature>
<dbReference type="EMBL" id="JBHSUB010000014">
    <property type="protein sequence ID" value="MFC6378800.1"/>
    <property type="molecule type" value="Genomic_DNA"/>
</dbReference>
<evidence type="ECO:0000256" key="3">
    <source>
        <dbReference type="ARBA" id="ARBA00022475"/>
    </source>
</evidence>
<dbReference type="InterPro" id="IPR000515">
    <property type="entry name" value="MetI-like"/>
</dbReference>
<dbReference type="SUPFAM" id="SSF161098">
    <property type="entry name" value="MetI-like"/>
    <property type="match status" value="1"/>
</dbReference>
<feature type="transmembrane region" description="Helical" evidence="8">
    <location>
        <begin position="245"/>
        <end position="264"/>
    </location>
</feature>
<keyword evidence="4" id="KW-0997">Cell inner membrane</keyword>
<gene>
    <name evidence="10" type="ORF">ACFP9W_12095</name>
</gene>
<keyword evidence="7 8" id="KW-0472">Membrane</keyword>
<feature type="transmembrane region" description="Helical" evidence="8">
    <location>
        <begin position="88"/>
        <end position="111"/>
    </location>
</feature>
<evidence type="ECO:0000256" key="8">
    <source>
        <dbReference type="RuleBase" id="RU363032"/>
    </source>
</evidence>
<keyword evidence="5 8" id="KW-0812">Transmembrane</keyword>
<dbReference type="Proteomes" id="UP001596230">
    <property type="component" value="Unassembled WGS sequence"/>
</dbReference>
<dbReference type="RefSeq" id="WP_385951403.1">
    <property type="nucleotide sequence ID" value="NZ_JBHSUB010000014.1"/>
</dbReference>
<dbReference type="PANTHER" id="PTHR30151:SF25">
    <property type="entry name" value="TAURINE TRANSPORT SYSTEM PERMEASE PROTEIN TAUC"/>
    <property type="match status" value="1"/>
</dbReference>
<evidence type="ECO:0000256" key="1">
    <source>
        <dbReference type="ARBA" id="ARBA00004429"/>
    </source>
</evidence>